<feature type="region of interest" description="Disordered" evidence="1">
    <location>
        <begin position="1025"/>
        <end position="1045"/>
    </location>
</feature>
<feature type="compositionally biased region" description="Basic and acidic residues" evidence="1">
    <location>
        <begin position="1034"/>
        <end position="1045"/>
    </location>
</feature>
<keyword evidence="3" id="KW-1185">Reference proteome</keyword>
<feature type="region of interest" description="Disordered" evidence="1">
    <location>
        <begin position="634"/>
        <end position="661"/>
    </location>
</feature>
<dbReference type="Proteomes" id="UP000310108">
    <property type="component" value="Unassembled WGS sequence"/>
</dbReference>
<gene>
    <name evidence="2" type="ORF">CTA1_3396</name>
</gene>
<proteinExistence type="predicted"/>
<sequence>MPLALLADGAGQGLDAAAAQQLEHLHVGLELAGDEVADLDGDERVERVVRQAAGDVEVLGLHHQHRADLVDEAPAHHLHRLGLAARRLERRVERDGAAGSGLGRRQRLGRQPERLELGVGRPEGLDRRRDAHARDHVVVAHGRLARDGRPDERQHLGLADAVGAQVLGHLGGPLGAAVGQVARVRDGRQVQRGRRQAQREAVLHKGVEEAVGRRVGGLAAVADGAGGGRDGDEEVQLRLALLQGVVEVPRALDLGLGDGDVVVELHLLKEDVLQEPKTYTKDHGAVNDTADGRQTLEAGVEELVDAGLVGDVAGADGDVGALLGGLVDQDLDLAGGGAAAGQEDEVAGAVLDHPAGHAAAETAGAADEQVGGVGLEQGLGGLGRGGHDDVLGVGHDDELAGPLGGLQGLEGGLHAGDGEGDGRVDGPQLVVGQQPRDVGDERLHDLGPLGGEAKDVDADKGGVVVGLAHVEAGGARAVLAADVDEAAEAVEARPALAQGVGAGQGVEDDVDALVAGGAADGGAPGGVAAVKDVVLGHVVVLHEELLLGGGADGDEDLGANHLGQAHRGLADAAAGRVDEDALALAQAGLLDQAVVGGAVGQGQGGGVLEGHVGGHGHDVGGRGAGAGGVGAVLDGQRGDAVAGPEPRRRRDAGADPGDDAGGLDAQRVLVVGLGDLALGEHDVAEVHADGADLELDLVVGEGLGGGQVVDKVHRLDGARGGELHLEAAAVLAKGLQLDDARVRLAVHELVHVGVVDDARREEAAGPLHELELGRRRRGAGAEGELEDLKDDGRRVVLVQPRVVVQVERRKGQHRLGPDRPAEADNHVGLGRRRLVVGAAHHPQAALDAGEHVAHLGELLLGRVGQERLLDLGQHDGQLALRVDLVHAAHLGEPGRGAGQGDGEPVGQHLLRVGVAVDDGHVHVRQRRLDLDAGRAAAAAAADVVVVGLGLGLARQRLEVANVLPLELVAQLARRVAGQLRLAVDDGLDGELVNLDDQVVGLGLGKDGHLGRPGVGRRELGPAVGLEGASGLSGQRRDVAGDGHAADGRRQVDRVDVVGTAGAQDGPVHLDDGLEEGRVQHGAGLVVVRHVAGHVVGGNVGHGVLVRGPAVPDALERRPVADAELGEALVHVGLSDGDGVRPLVGGLHGGLGAAQGGQLLLLAVHLVGLGGVQGDEADAVLGPAAAVRPRADAELLPRLRGHQVGLLVRPQVDRQLHVGVLQRQRLHHGHVAQLKLFKGQLLALRPLRRRLQRHADKGRDGEDGDGLHGVVPQPRQVVQVHNVPPRGLQLARVDGLEPDEVVARRLAVLVHLRHARLLPVLVLVVPRVPREVRQQHRLLLELLGEVDVVHVEDGALGHQVARQVDGRLDRVLLAHQRRHVGDLGRRLAHVLEDLLDRPLQRRVRAQLDNHVDARLVLLPDRLQHRLERLREPHRARQVVDPVVRLALEPVDLVPVQRRVEPHVRRLRVREVRDGLAVLLGHQVHVVRVVRRLDLQPPVEHLLLLQVLLQLQQRLRVARDGQAGRAVVARDPHLLLLQRVDHRLHLLLAAAHRHHRSAEVRVALLEDRHQPSAVVRDRHGRLEPDDARRVRRADLTARVSGHGHRPDAPRAEQVRQRELHRAARRLADVRLPDLGGLLVPAELLDQRPLGAQLPEALVGPVDGGRVDRVRAVQLAAHAPPLGALAREDEADAQGLRLLAGDDFPAVERLDELERVAGRDGHPPRQHGAARAERVGHVVHQVVLEDLGPLLEVDDQIFLVPLTFLASGGGRFLSFLGAAVKGAFSSTMWALVPPKPKLLTLMYFLFLGHGRCVAGIFMFHSFHGIFSLGFLKSWLGSRKPLSSIMAALMTPTMPDAASRCPMLDLTDPMKRGSLLDLFCPMTLWIAVASIGSPTLVPVPCAST</sequence>
<evidence type="ECO:0000256" key="1">
    <source>
        <dbReference type="SAM" id="MobiDB-lite"/>
    </source>
</evidence>
<evidence type="ECO:0000313" key="3">
    <source>
        <dbReference type="Proteomes" id="UP000310108"/>
    </source>
</evidence>
<organism evidence="2 3">
    <name type="scientific">Colletotrichum tanaceti</name>
    <dbReference type="NCBI Taxonomy" id="1306861"/>
    <lineage>
        <taxon>Eukaryota</taxon>
        <taxon>Fungi</taxon>
        <taxon>Dikarya</taxon>
        <taxon>Ascomycota</taxon>
        <taxon>Pezizomycotina</taxon>
        <taxon>Sordariomycetes</taxon>
        <taxon>Hypocreomycetidae</taxon>
        <taxon>Glomerellales</taxon>
        <taxon>Glomerellaceae</taxon>
        <taxon>Colletotrichum</taxon>
        <taxon>Colletotrichum destructivum species complex</taxon>
    </lineage>
</organism>
<evidence type="ECO:0000313" key="2">
    <source>
        <dbReference type="EMBL" id="TKW49037.1"/>
    </source>
</evidence>
<comment type="caution">
    <text evidence="2">The sequence shown here is derived from an EMBL/GenBank/DDBJ whole genome shotgun (WGS) entry which is preliminary data.</text>
</comment>
<name>A0A4U6X6I4_9PEZI</name>
<reference evidence="2 3" key="1">
    <citation type="journal article" date="2019" name="PLoS ONE">
        <title>Comparative genome analysis indicates high evolutionary potential of pathogenicity genes in Colletotrichum tanaceti.</title>
        <authorList>
            <person name="Lelwala R.V."/>
            <person name="Korhonen P.K."/>
            <person name="Young N.D."/>
            <person name="Scott J.B."/>
            <person name="Ades P.A."/>
            <person name="Gasser R.B."/>
            <person name="Taylor P.W.J."/>
        </authorList>
    </citation>
    <scope>NUCLEOTIDE SEQUENCE [LARGE SCALE GENOMIC DNA]</scope>
    <source>
        <strain evidence="2">BRIP57314</strain>
    </source>
</reference>
<feature type="compositionally biased region" description="Basic and acidic residues" evidence="1">
    <location>
        <begin position="123"/>
        <end position="132"/>
    </location>
</feature>
<protein>
    <submittedName>
        <fullName evidence="2">Uncharacterized protein</fullName>
    </submittedName>
</protein>
<feature type="region of interest" description="Disordered" evidence="1">
    <location>
        <begin position="94"/>
        <end position="132"/>
    </location>
</feature>
<accession>A0A4U6X6I4</accession>
<dbReference type="EMBL" id="PJEX01000635">
    <property type="protein sequence ID" value="TKW49037.1"/>
    <property type="molecule type" value="Genomic_DNA"/>
</dbReference>